<evidence type="ECO:0000256" key="1">
    <source>
        <dbReference type="SAM" id="MobiDB-lite"/>
    </source>
</evidence>
<proteinExistence type="predicted"/>
<keyword evidence="3" id="KW-1185">Reference proteome</keyword>
<feature type="region of interest" description="Disordered" evidence="1">
    <location>
        <begin position="132"/>
        <end position="152"/>
    </location>
</feature>
<protein>
    <recommendedName>
        <fullName evidence="4">PE domain-containing protein</fullName>
    </recommendedName>
</protein>
<evidence type="ECO:0000313" key="2">
    <source>
        <dbReference type="EMBL" id="WAL67036.1"/>
    </source>
</evidence>
<dbReference type="RefSeq" id="WP_268757159.1">
    <property type="nucleotide sequence ID" value="NZ_CP113836.1"/>
</dbReference>
<dbReference type="Proteomes" id="UP001163203">
    <property type="component" value="Chromosome"/>
</dbReference>
<sequence>MNEADSAAVGAAAAAAAAVWGSPVAGAVAGLAVTEAAKAAAPGASGGFEFPSAEEMNTVLGMWKDRQASLAQKQSIIQAALSSLTQLAGDQESQSYLQQARDSLNLLNGQHDSMLNYVENYIQKLADATNAKQTGEENNISSLSGKTGGLSA</sequence>
<evidence type="ECO:0000313" key="3">
    <source>
        <dbReference type="Proteomes" id="UP001163203"/>
    </source>
</evidence>
<reference evidence="2" key="1">
    <citation type="submission" date="2022-11" db="EMBL/GenBank/DDBJ databases">
        <authorList>
            <person name="Mo P."/>
        </authorList>
    </citation>
    <scope>NUCLEOTIDE SEQUENCE</scope>
    <source>
        <strain evidence="2">HUAS 11-8</strain>
    </source>
</reference>
<name>A0ABY7B833_9PSEU</name>
<feature type="compositionally biased region" description="Polar residues" evidence="1">
    <location>
        <begin position="132"/>
        <end position="145"/>
    </location>
</feature>
<evidence type="ECO:0008006" key="4">
    <source>
        <dbReference type="Google" id="ProtNLM"/>
    </source>
</evidence>
<organism evidence="2 3">
    <name type="scientific">Amycolatopsis cynarae</name>
    <dbReference type="NCBI Taxonomy" id="2995223"/>
    <lineage>
        <taxon>Bacteria</taxon>
        <taxon>Bacillati</taxon>
        <taxon>Actinomycetota</taxon>
        <taxon>Actinomycetes</taxon>
        <taxon>Pseudonocardiales</taxon>
        <taxon>Pseudonocardiaceae</taxon>
        <taxon>Amycolatopsis</taxon>
    </lineage>
</organism>
<accession>A0ABY7B833</accession>
<dbReference type="EMBL" id="CP113836">
    <property type="protein sequence ID" value="WAL67036.1"/>
    <property type="molecule type" value="Genomic_DNA"/>
</dbReference>
<gene>
    <name evidence="2" type="ORF">ORV05_04390</name>
</gene>